<name>A0A9X0CYF6_9CNID</name>
<dbReference type="GO" id="GO:0007169">
    <property type="term" value="P:cell surface receptor protein tyrosine kinase signaling pathway"/>
    <property type="evidence" value="ECO:0007669"/>
    <property type="project" value="TreeGrafter"/>
</dbReference>
<dbReference type="InterPro" id="IPR001245">
    <property type="entry name" value="Ser-Thr/Tyr_kinase_cat_dom"/>
</dbReference>
<dbReference type="AlphaFoldDB" id="A0A9X0CYF6"/>
<evidence type="ECO:0000313" key="6">
    <source>
        <dbReference type="Proteomes" id="UP001163046"/>
    </source>
</evidence>
<feature type="domain" description="Protein kinase" evidence="4">
    <location>
        <begin position="97"/>
        <end position="306"/>
    </location>
</feature>
<reference evidence="5" key="1">
    <citation type="submission" date="2023-01" db="EMBL/GenBank/DDBJ databases">
        <title>Genome assembly of the deep-sea coral Lophelia pertusa.</title>
        <authorList>
            <person name="Herrera S."/>
            <person name="Cordes E."/>
        </authorList>
    </citation>
    <scope>NUCLEOTIDE SEQUENCE</scope>
    <source>
        <strain evidence="5">USNM1676648</strain>
        <tissue evidence="5">Polyp</tissue>
    </source>
</reference>
<dbReference type="Pfam" id="PF07714">
    <property type="entry name" value="PK_Tyr_Ser-Thr"/>
    <property type="match status" value="1"/>
</dbReference>
<dbReference type="Gene3D" id="3.30.200.20">
    <property type="entry name" value="Phosphorylase Kinase, domain 1"/>
    <property type="match status" value="1"/>
</dbReference>
<dbReference type="PANTHER" id="PTHR24416:SF594">
    <property type="entry name" value="PROTEIN KINASE DOMAIN-CONTAINING PROTEIN"/>
    <property type="match status" value="1"/>
</dbReference>
<evidence type="ECO:0000256" key="1">
    <source>
        <dbReference type="ARBA" id="ARBA00004167"/>
    </source>
</evidence>
<dbReference type="InterPro" id="IPR000719">
    <property type="entry name" value="Prot_kinase_dom"/>
</dbReference>
<dbReference type="SUPFAM" id="SSF56112">
    <property type="entry name" value="Protein kinase-like (PK-like)"/>
    <property type="match status" value="1"/>
</dbReference>
<dbReference type="InterPro" id="IPR017441">
    <property type="entry name" value="Protein_kinase_ATP_BS"/>
</dbReference>
<dbReference type="InterPro" id="IPR011009">
    <property type="entry name" value="Kinase-like_dom_sf"/>
</dbReference>
<accession>A0A9X0CYF6</accession>
<dbReference type="InterPro" id="IPR050122">
    <property type="entry name" value="RTK"/>
</dbReference>
<evidence type="ECO:0000259" key="4">
    <source>
        <dbReference type="PROSITE" id="PS50011"/>
    </source>
</evidence>
<dbReference type="OrthoDB" id="3256376at2759"/>
<organism evidence="5 6">
    <name type="scientific">Desmophyllum pertusum</name>
    <dbReference type="NCBI Taxonomy" id="174260"/>
    <lineage>
        <taxon>Eukaryota</taxon>
        <taxon>Metazoa</taxon>
        <taxon>Cnidaria</taxon>
        <taxon>Anthozoa</taxon>
        <taxon>Hexacorallia</taxon>
        <taxon>Scleractinia</taxon>
        <taxon>Caryophylliina</taxon>
        <taxon>Caryophylliidae</taxon>
        <taxon>Desmophyllum</taxon>
    </lineage>
</organism>
<dbReference type="PANTHER" id="PTHR24416">
    <property type="entry name" value="TYROSINE-PROTEIN KINASE RECEPTOR"/>
    <property type="match status" value="1"/>
</dbReference>
<dbReference type="Proteomes" id="UP001163046">
    <property type="component" value="Unassembled WGS sequence"/>
</dbReference>
<comment type="subcellular location">
    <subcellularLocation>
        <location evidence="1">Membrane</location>
        <topology evidence="1">Single-pass membrane protein</topology>
    </subcellularLocation>
</comment>
<feature type="region of interest" description="Disordered" evidence="3">
    <location>
        <begin position="212"/>
        <end position="238"/>
    </location>
</feature>
<evidence type="ECO:0000313" key="5">
    <source>
        <dbReference type="EMBL" id="KAJ7378988.1"/>
    </source>
</evidence>
<dbReference type="PROSITE" id="PS00107">
    <property type="entry name" value="PROTEIN_KINASE_ATP"/>
    <property type="match status" value="1"/>
</dbReference>
<keyword evidence="6" id="KW-1185">Reference proteome</keyword>
<dbReference type="GO" id="GO:0043235">
    <property type="term" value="C:receptor complex"/>
    <property type="evidence" value="ECO:0007669"/>
    <property type="project" value="TreeGrafter"/>
</dbReference>
<keyword evidence="2" id="KW-0547">Nucleotide-binding</keyword>
<dbReference type="GO" id="GO:0004714">
    <property type="term" value="F:transmembrane receptor protein tyrosine kinase activity"/>
    <property type="evidence" value="ECO:0007669"/>
    <property type="project" value="TreeGrafter"/>
</dbReference>
<evidence type="ECO:0000256" key="2">
    <source>
        <dbReference type="PROSITE-ProRule" id="PRU10141"/>
    </source>
</evidence>
<dbReference type="PROSITE" id="PS50011">
    <property type="entry name" value="PROTEIN_KINASE_DOM"/>
    <property type="match status" value="1"/>
</dbReference>
<feature type="binding site" evidence="2">
    <location>
        <position position="131"/>
    </location>
    <ligand>
        <name>ATP</name>
        <dbReference type="ChEBI" id="CHEBI:30616"/>
    </ligand>
</feature>
<keyword evidence="2" id="KW-0067">ATP-binding</keyword>
<dbReference type="GO" id="GO:0005886">
    <property type="term" value="C:plasma membrane"/>
    <property type="evidence" value="ECO:0007669"/>
    <property type="project" value="TreeGrafter"/>
</dbReference>
<gene>
    <name evidence="5" type="ORF">OS493_018782</name>
</gene>
<protein>
    <recommendedName>
        <fullName evidence="4">Protein kinase domain-containing protein</fullName>
    </recommendedName>
</protein>
<dbReference type="EMBL" id="MU826360">
    <property type="protein sequence ID" value="KAJ7378988.1"/>
    <property type="molecule type" value="Genomic_DNA"/>
</dbReference>
<evidence type="ECO:0000256" key="3">
    <source>
        <dbReference type="SAM" id="MobiDB-lite"/>
    </source>
</evidence>
<dbReference type="GO" id="GO:0005524">
    <property type="term" value="F:ATP binding"/>
    <property type="evidence" value="ECO:0007669"/>
    <property type="project" value="UniProtKB-UniRule"/>
</dbReference>
<proteinExistence type="predicted"/>
<comment type="caution">
    <text evidence="5">The sequence shown here is derived from an EMBL/GenBank/DDBJ whole genome shotgun (WGS) entry which is preliminary data.</text>
</comment>
<sequence>MWKFPVHNCQARIVVGDCRGHYCAHLPVVSDRTPAGVVLDDPSSPYANDYDRFNLAVNLPSKSEGGLELNPAYVEQRIQEAVETGEADEFEFGFHRLELKRVLGKGAFGKVFLAEAYGMGGTQDTSLVAVKVLNEKANDDEIEDFKMEINFMKTIGHHDNVLTMLGCCTLCPPLCLVIEYVPHGDLLHYLRDLRKTFEQQYRKLQGEDIKSLITDEKSSSSQSRTDGSESLGPGSYSHRPLVPSASDSAISALECAASQLQKTPKQQKTPPCSSKSNFQRRLLRQCKSEGKQHTLSNWIVRINLFF</sequence>